<gene>
    <name evidence="4" type="ORF">KVP70_03285</name>
    <name evidence="5" type="ORF">L1274_004050</name>
</gene>
<reference evidence="4" key="1">
    <citation type="submission" date="2021-07" db="EMBL/GenBank/DDBJ databases">
        <title>Characterization of violacein-producing bacteria and related species.</title>
        <authorList>
            <person name="Wilson H.S."/>
            <person name="De Leon M.E."/>
        </authorList>
    </citation>
    <scope>NUCLEOTIDE SEQUENCE</scope>
    <source>
        <strain evidence="4">HSC-15S17</strain>
    </source>
</reference>
<name>A0AA41KZ97_9BURK</name>
<evidence type="ECO:0000256" key="1">
    <source>
        <dbReference type="ARBA" id="ARBA00022676"/>
    </source>
</evidence>
<dbReference type="GO" id="GO:0016757">
    <property type="term" value="F:glycosyltransferase activity"/>
    <property type="evidence" value="ECO:0007669"/>
    <property type="project" value="UniProtKB-KW"/>
</dbReference>
<sequence length="356" mass="38454">MVGTSFQAQGGITSVVRSYVDYGIFDAWGINYVVTYEKSAKLTQVRVMCAALWRIFWLLALGRVSLVHMHSASRGSFWRKSLVAGMAWLFRVPYVFHIHSGEFPVFYGECGPRGQAWIRWVLRHAGRVVALTGHWQRTIQAIEPAARIALVGNPVHVPGALAPLREPAKTVLFLGRMQLKKGIFDLVNAIPAVLAAVPDAHFVLAGDGELAAAKQRVAELGVGHAVEFTGWVDGVKKQALLERADLFVLPSYFEALPVGLLEAMSSGIPIVSTAVGGIPDFIGHEVDGMLVTPGAVAPLAAAMVALLGDAGMRGRLREHAFGRVGREYSFAAVMAQLQQIYVELGEPVGAIVPKRA</sequence>
<organism evidence="4 6">
    <name type="scientific">Duganella violaceipulchra</name>
    <dbReference type="NCBI Taxonomy" id="2849652"/>
    <lineage>
        <taxon>Bacteria</taxon>
        <taxon>Pseudomonadati</taxon>
        <taxon>Pseudomonadota</taxon>
        <taxon>Betaproteobacteria</taxon>
        <taxon>Burkholderiales</taxon>
        <taxon>Oxalobacteraceae</taxon>
        <taxon>Telluria group</taxon>
        <taxon>Duganella</taxon>
    </lineage>
</organism>
<dbReference type="RefSeq" id="WP_217940618.1">
    <property type="nucleotide sequence ID" value="NZ_JAHTGR010000002.1"/>
</dbReference>
<dbReference type="Proteomes" id="UP001155901">
    <property type="component" value="Unassembled WGS sequence"/>
</dbReference>
<evidence type="ECO:0000259" key="3">
    <source>
        <dbReference type="Pfam" id="PF13579"/>
    </source>
</evidence>
<dbReference type="PANTHER" id="PTHR12526:SF510">
    <property type="entry name" value="D-INOSITOL 3-PHOSPHATE GLYCOSYLTRANSFERASE"/>
    <property type="match status" value="1"/>
</dbReference>
<reference evidence="5" key="2">
    <citation type="submission" date="2022-03" db="EMBL/GenBank/DDBJ databases">
        <title>Genome Encyclopedia of Bacteria and Archaea VI: Functional Genomics of Type Strains.</title>
        <authorList>
            <person name="Whitman W."/>
        </authorList>
    </citation>
    <scope>NUCLEOTIDE SEQUENCE</scope>
    <source>
        <strain evidence="5">HSC-15S17</strain>
    </source>
</reference>
<dbReference type="Pfam" id="PF13692">
    <property type="entry name" value="Glyco_trans_1_4"/>
    <property type="match status" value="1"/>
</dbReference>
<dbReference type="Pfam" id="PF13579">
    <property type="entry name" value="Glyco_trans_4_4"/>
    <property type="match status" value="1"/>
</dbReference>
<protein>
    <submittedName>
        <fullName evidence="4">Glycosyltransferase family 4 protein</fullName>
    </submittedName>
    <submittedName>
        <fullName evidence="5">Glycosyltransferase involved in cell wall biosynthesis</fullName>
    </submittedName>
</protein>
<comment type="caution">
    <text evidence="4">The sequence shown here is derived from an EMBL/GenBank/DDBJ whole genome shotgun (WGS) entry which is preliminary data.</text>
</comment>
<proteinExistence type="predicted"/>
<dbReference type="InterPro" id="IPR028098">
    <property type="entry name" value="Glyco_trans_4-like_N"/>
</dbReference>
<dbReference type="CDD" id="cd03801">
    <property type="entry name" value="GT4_PimA-like"/>
    <property type="match status" value="1"/>
</dbReference>
<dbReference type="EMBL" id="JALJZU010000008">
    <property type="protein sequence ID" value="MCP2010310.1"/>
    <property type="molecule type" value="Genomic_DNA"/>
</dbReference>
<dbReference type="PANTHER" id="PTHR12526">
    <property type="entry name" value="GLYCOSYLTRANSFERASE"/>
    <property type="match status" value="1"/>
</dbReference>
<evidence type="ECO:0000256" key="2">
    <source>
        <dbReference type="ARBA" id="ARBA00022679"/>
    </source>
</evidence>
<feature type="domain" description="Glycosyltransferase subfamily 4-like N-terminal" evidence="3">
    <location>
        <begin position="46"/>
        <end position="153"/>
    </location>
</feature>
<dbReference type="EMBL" id="JAHTGR010000002">
    <property type="protein sequence ID" value="MBV6319946.1"/>
    <property type="molecule type" value="Genomic_DNA"/>
</dbReference>
<keyword evidence="2" id="KW-0808">Transferase</keyword>
<dbReference type="Proteomes" id="UP001162889">
    <property type="component" value="Unassembled WGS sequence"/>
</dbReference>
<accession>A0AA41KZ97</accession>
<evidence type="ECO:0000313" key="6">
    <source>
        <dbReference type="Proteomes" id="UP001155901"/>
    </source>
</evidence>
<keyword evidence="1" id="KW-0328">Glycosyltransferase</keyword>
<evidence type="ECO:0000313" key="5">
    <source>
        <dbReference type="EMBL" id="MCP2010310.1"/>
    </source>
</evidence>
<evidence type="ECO:0000313" key="4">
    <source>
        <dbReference type="EMBL" id="MBV6319946.1"/>
    </source>
</evidence>
<evidence type="ECO:0000313" key="7">
    <source>
        <dbReference type="Proteomes" id="UP001162889"/>
    </source>
</evidence>
<dbReference type="AlphaFoldDB" id="A0AA41KZ97"/>
<keyword evidence="7" id="KW-1185">Reference proteome</keyword>